<dbReference type="AlphaFoldDB" id="A0AAP8HUR4"/>
<proteinExistence type="predicted"/>
<sequence>PGQWPTTDGQHYTNTGYKAWGDAIAKQLGDLPQVKALQKK</sequence>
<evidence type="ECO:0000313" key="2">
    <source>
        <dbReference type="Proteomes" id="UP000233549"/>
    </source>
</evidence>
<dbReference type="Proteomes" id="UP000233549">
    <property type="component" value="Unassembled WGS sequence"/>
</dbReference>
<feature type="non-terminal residue" evidence="1">
    <location>
        <position position="1"/>
    </location>
</feature>
<name>A0AAP8HUR4_ECOLX</name>
<comment type="caution">
    <text evidence="1">The sequence shown here is derived from an EMBL/GenBank/DDBJ whole genome shotgun (WGS) entry which is preliminary data.</text>
</comment>
<dbReference type="SUPFAM" id="SSF52266">
    <property type="entry name" value="SGNH hydrolase"/>
    <property type="match status" value="1"/>
</dbReference>
<reference evidence="1 2" key="1">
    <citation type="submission" date="2017-12" db="EMBL/GenBank/DDBJ databases">
        <title>Rapid rising of carbapenem-resistant Enterobacteriaceae(CRE) and emergence of colistin resistance genemcr-1 in CRE in the hospital of Henan, China.</title>
        <authorList>
            <person name="Sun Q."/>
            <person name="Zhang R."/>
            <person name="Li Y."/>
            <person name="Shen Y."/>
            <person name="Zhang Y."/>
            <person name="Yang J."/>
            <person name="Shu L."/>
            <person name="Zhou H."/>
            <person name="Wang Y."/>
            <person name="Wang B."/>
            <person name="Shen Z."/>
        </authorList>
    </citation>
    <scope>NUCLEOTIDE SEQUENCE [LARGE SCALE GENOMIC DNA]</scope>
    <source>
        <strain evidence="1 2">3512</strain>
    </source>
</reference>
<keyword evidence="1" id="KW-0132">Cell division</keyword>
<gene>
    <name evidence="1" type="ORF">CWS33_30565</name>
</gene>
<protein>
    <submittedName>
        <fullName evidence="1">Cell division protein FtsQ</fullName>
    </submittedName>
</protein>
<accession>A0AAP8HUR4</accession>
<keyword evidence="1" id="KW-0131">Cell cycle</keyword>
<evidence type="ECO:0000313" key="1">
    <source>
        <dbReference type="EMBL" id="PKD78385.1"/>
    </source>
</evidence>
<dbReference type="GO" id="GO:0051301">
    <property type="term" value="P:cell division"/>
    <property type="evidence" value="ECO:0007669"/>
    <property type="project" value="UniProtKB-KW"/>
</dbReference>
<dbReference type="EMBL" id="PITP01000692">
    <property type="protein sequence ID" value="PKD78385.1"/>
    <property type="molecule type" value="Genomic_DNA"/>
</dbReference>
<organism evidence="1 2">
    <name type="scientific">Escherichia coli</name>
    <dbReference type="NCBI Taxonomy" id="562"/>
    <lineage>
        <taxon>Bacteria</taxon>
        <taxon>Pseudomonadati</taxon>
        <taxon>Pseudomonadota</taxon>
        <taxon>Gammaproteobacteria</taxon>
        <taxon>Enterobacterales</taxon>
        <taxon>Enterobacteriaceae</taxon>
        <taxon>Escherichia</taxon>
    </lineage>
</organism>